<dbReference type="InterPro" id="IPR009057">
    <property type="entry name" value="Homeodomain-like_sf"/>
</dbReference>
<keyword evidence="3" id="KW-0010">Activator</keyword>
<dbReference type="PRINTS" id="PR00032">
    <property type="entry name" value="HTHARAC"/>
</dbReference>
<accession>A0A1Y0E825</accession>
<keyword evidence="2" id="KW-0238">DNA-binding</keyword>
<evidence type="ECO:0000259" key="5">
    <source>
        <dbReference type="PROSITE" id="PS01124"/>
    </source>
</evidence>
<dbReference type="SUPFAM" id="SSF46689">
    <property type="entry name" value="Homeodomain-like"/>
    <property type="match status" value="1"/>
</dbReference>
<dbReference type="Gene3D" id="1.10.10.60">
    <property type="entry name" value="Homeodomain-like"/>
    <property type="match status" value="1"/>
</dbReference>
<evidence type="ECO:0000256" key="1">
    <source>
        <dbReference type="ARBA" id="ARBA00023015"/>
    </source>
</evidence>
<dbReference type="InterPro" id="IPR018060">
    <property type="entry name" value="HTH_AraC"/>
</dbReference>
<dbReference type="SMART" id="SM00342">
    <property type="entry name" value="HTH_ARAC"/>
    <property type="match status" value="1"/>
</dbReference>
<dbReference type="SUPFAM" id="SSF51215">
    <property type="entry name" value="Regulatory protein AraC"/>
    <property type="match status" value="1"/>
</dbReference>
<name>A0A1Y0E825_9RHOB</name>
<dbReference type="PROSITE" id="PS01124">
    <property type="entry name" value="HTH_ARAC_FAMILY_2"/>
    <property type="match status" value="1"/>
</dbReference>
<feature type="domain" description="HTH araC/xylS-type" evidence="5">
    <location>
        <begin position="199"/>
        <end position="268"/>
    </location>
</feature>
<dbReference type="GO" id="GO:0043565">
    <property type="term" value="F:sequence-specific DNA binding"/>
    <property type="evidence" value="ECO:0007669"/>
    <property type="project" value="InterPro"/>
</dbReference>
<dbReference type="Pfam" id="PF02311">
    <property type="entry name" value="AraC_binding"/>
    <property type="match status" value="1"/>
</dbReference>
<dbReference type="Gene3D" id="2.60.120.10">
    <property type="entry name" value="Jelly Rolls"/>
    <property type="match status" value="1"/>
</dbReference>
<sequence>MNPVLRHADILRLDAQVHLTRATLTAERPRALHGHDFYELFWVQNGKVRHHLPEGAQTLAEGSVVFIGPGQSHALQGRGDHALVVSLCLHPGLVQALAQRHPSLAGHLFWSANGIAQHHRDMRELAALNHAAVQLERSRCDTIAAEAFLLPLCADLTRDNFPADAPDWLLRACRAARDPAVFRDGAAGLVALTGKAHPHVSRSMRKHFGMTPSDFMNQIRMDHAARALTTDADTVSQIAADCGIPNMSHFHKLFRAAYGDTPLQYRQKRQRRVVQPS</sequence>
<dbReference type="KEGG" id="lvs:LOKVESSMR4R_00353"/>
<keyword evidence="1" id="KW-0805">Transcription regulation</keyword>
<reference evidence="6 7" key="1">
    <citation type="submission" date="2017-05" db="EMBL/GenBank/DDBJ databases">
        <title>Genome Sequence of Loktanella vestfoldensis Strain SMR4r Isolated from a Culture of the Diatom Skeletonema marinoi.</title>
        <authorList>
            <person name="Topel M."/>
            <person name="Pinder M.I.M."/>
            <person name="Johansson O.N."/>
            <person name="Kourtchenko O."/>
            <person name="Godhe A."/>
            <person name="Clarke A.K."/>
        </authorList>
    </citation>
    <scope>NUCLEOTIDE SEQUENCE [LARGE SCALE GENOMIC DNA]</scope>
    <source>
        <strain evidence="6 7">SMR4r</strain>
    </source>
</reference>
<dbReference type="Pfam" id="PF12833">
    <property type="entry name" value="HTH_18"/>
    <property type="match status" value="1"/>
</dbReference>
<dbReference type="InterPro" id="IPR020449">
    <property type="entry name" value="Tscrpt_reg_AraC-type_HTH"/>
</dbReference>
<dbReference type="InterPro" id="IPR014710">
    <property type="entry name" value="RmlC-like_jellyroll"/>
</dbReference>
<keyword evidence="4" id="KW-0804">Transcription</keyword>
<evidence type="ECO:0000313" key="6">
    <source>
        <dbReference type="EMBL" id="ART99692.1"/>
    </source>
</evidence>
<dbReference type="Proteomes" id="UP000195273">
    <property type="component" value="Chromosome"/>
</dbReference>
<gene>
    <name evidence="6" type="primary">chbR</name>
    <name evidence="6" type="ORF">LOKVESSMR4R_00353</name>
</gene>
<dbReference type="PANTHER" id="PTHR43280:SF2">
    <property type="entry name" value="HTH-TYPE TRANSCRIPTIONAL REGULATOR EXSA"/>
    <property type="match status" value="1"/>
</dbReference>
<evidence type="ECO:0000256" key="3">
    <source>
        <dbReference type="ARBA" id="ARBA00023159"/>
    </source>
</evidence>
<protein>
    <submittedName>
        <fullName evidence="6">HTH-type transcriptional regulator ChbR</fullName>
    </submittedName>
</protein>
<evidence type="ECO:0000256" key="4">
    <source>
        <dbReference type="ARBA" id="ARBA00023163"/>
    </source>
</evidence>
<dbReference type="PROSITE" id="PS00041">
    <property type="entry name" value="HTH_ARAC_FAMILY_1"/>
    <property type="match status" value="1"/>
</dbReference>
<dbReference type="STRING" id="1122181.GCA_000382265_03191"/>
<dbReference type="PANTHER" id="PTHR43280">
    <property type="entry name" value="ARAC-FAMILY TRANSCRIPTIONAL REGULATOR"/>
    <property type="match status" value="1"/>
</dbReference>
<keyword evidence="7" id="KW-1185">Reference proteome</keyword>
<dbReference type="InterPro" id="IPR018062">
    <property type="entry name" value="HTH_AraC-typ_CS"/>
</dbReference>
<dbReference type="InterPro" id="IPR003313">
    <property type="entry name" value="AraC-bd"/>
</dbReference>
<dbReference type="GO" id="GO:0003700">
    <property type="term" value="F:DNA-binding transcription factor activity"/>
    <property type="evidence" value="ECO:0007669"/>
    <property type="project" value="InterPro"/>
</dbReference>
<dbReference type="InterPro" id="IPR037923">
    <property type="entry name" value="HTH-like"/>
</dbReference>
<dbReference type="RefSeq" id="WP_087206030.1">
    <property type="nucleotide sequence ID" value="NZ_CP021431.1"/>
</dbReference>
<evidence type="ECO:0000256" key="2">
    <source>
        <dbReference type="ARBA" id="ARBA00023125"/>
    </source>
</evidence>
<proteinExistence type="predicted"/>
<dbReference type="OrthoDB" id="252470at2"/>
<dbReference type="AlphaFoldDB" id="A0A1Y0E825"/>
<dbReference type="EMBL" id="CP021431">
    <property type="protein sequence ID" value="ART99692.1"/>
    <property type="molecule type" value="Genomic_DNA"/>
</dbReference>
<evidence type="ECO:0000313" key="7">
    <source>
        <dbReference type="Proteomes" id="UP000195273"/>
    </source>
</evidence>
<organism evidence="6 7">
    <name type="scientific">Yoonia vestfoldensis</name>
    <dbReference type="NCBI Taxonomy" id="245188"/>
    <lineage>
        <taxon>Bacteria</taxon>
        <taxon>Pseudomonadati</taxon>
        <taxon>Pseudomonadota</taxon>
        <taxon>Alphaproteobacteria</taxon>
        <taxon>Rhodobacterales</taxon>
        <taxon>Paracoccaceae</taxon>
        <taxon>Yoonia</taxon>
    </lineage>
</organism>